<dbReference type="AlphaFoldDB" id="A0A7X1FVE2"/>
<keyword evidence="2" id="KW-0418">Kinase</keyword>
<dbReference type="GO" id="GO:0005524">
    <property type="term" value="F:ATP binding"/>
    <property type="evidence" value="ECO:0007669"/>
    <property type="project" value="UniProtKB-KW"/>
</dbReference>
<keyword evidence="4" id="KW-0472">Membrane</keyword>
<comment type="caution">
    <text evidence="6">The sequence shown here is derived from an EMBL/GenBank/DDBJ whole genome shotgun (WGS) entry which is preliminary data.</text>
</comment>
<dbReference type="Pfam" id="PF02518">
    <property type="entry name" value="HATPase_c"/>
    <property type="match status" value="1"/>
</dbReference>
<feature type="transmembrane region" description="Helical" evidence="4">
    <location>
        <begin position="152"/>
        <end position="171"/>
    </location>
</feature>
<dbReference type="SUPFAM" id="SSF55874">
    <property type="entry name" value="ATPase domain of HSP90 chaperone/DNA topoisomerase II/histidine kinase"/>
    <property type="match status" value="1"/>
</dbReference>
<accession>A0A7X1FVE2</accession>
<keyword evidence="4" id="KW-0812">Transmembrane</keyword>
<dbReference type="Gene3D" id="1.20.5.1930">
    <property type="match status" value="1"/>
</dbReference>
<dbReference type="GO" id="GO:0016020">
    <property type="term" value="C:membrane"/>
    <property type="evidence" value="ECO:0007669"/>
    <property type="project" value="InterPro"/>
</dbReference>
<evidence type="ECO:0000256" key="2">
    <source>
        <dbReference type="ARBA" id="ARBA00022777"/>
    </source>
</evidence>
<gene>
    <name evidence="6" type="ORF">H7F51_16455</name>
</gene>
<evidence type="ECO:0000256" key="1">
    <source>
        <dbReference type="ARBA" id="ARBA00022679"/>
    </source>
</evidence>
<name>A0A7X1FVE2_9SPHN</name>
<dbReference type="Proteomes" id="UP000566813">
    <property type="component" value="Unassembled WGS sequence"/>
</dbReference>
<protein>
    <submittedName>
        <fullName evidence="6">ATP-binding protein</fullName>
    </submittedName>
</protein>
<evidence type="ECO:0000259" key="5">
    <source>
        <dbReference type="SMART" id="SM00387"/>
    </source>
</evidence>
<dbReference type="EMBL" id="JACLAW010000014">
    <property type="protein sequence ID" value="MBC2667112.1"/>
    <property type="molecule type" value="Genomic_DNA"/>
</dbReference>
<dbReference type="InterPro" id="IPR050482">
    <property type="entry name" value="Sensor_HK_TwoCompSys"/>
</dbReference>
<keyword evidence="4" id="KW-1133">Transmembrane helix</keyword>
<organism evidence="6 7">
    <name type="scientific">Novosphingobium flavum</name>
    <dbReference type="NCBI Taxonomy" id="1778672"/>
    <lineage>
        <taxon>Bacteria</taxon>
        <taxon>Pseudomonadati</taxon>
        <taxon>Pseudomonadota</taxon>
        <taxon>Alphaproteobacteria</taxon>
        <taxon>Sphingomonadales</taxon>
        <taxon>Sphingomonadaceae</taxon>
        <taxon>Novosphingobium</taxon>
    </lineage>
</organism>
<feature type="transmembrane region" description="Helical" evidence="4">
    <location>
        <begin position="121"/>
        <end position="140"/>
    </location>
</feature>
<dbReference type="GO" id="GO:0046983">
    <property type="term" value="F:protein dimerization activity"/>
    <property type="evidence" value="ECO:0007669"/>
    <property type="project" value="InterPro"/>
</dbReference>
<evidence type="ECO:0000313" key="6">
    <source>
        <dbReference type="EMBL" id="MBC2667112.1"/>
    </source>
</evidence>
<dbReference type="GO" id="GO:0000155">
    <property type="term" value="F:phosphorelay sensor kinase activity"/>
    <property type="evidence" value="ECO:0007669"/>
    <property type="project" value="InterPro"/>
</dbReference>
<keyword evidence="3" id="KW-0902">Two-component regulatory system</keyword>
<evidence type="ECO:0000256" key="3">
    <source>
        <dbReference type="ARBA" id="ARBA00023012"/>
    </source>
</evidence>
<dbReference type="PANTHER" id="PTHR24421">
    <property type="entry name" value="NITRATE/NITRITE SENSOR PROTEIN NARX-RELATED"/>
    <property type="match status" value="1"/>
</dbReference>
<feature type="transmembrane region" description="Helical" evidence="4">
    <location>
        <begin position="44"/>
        <end position="66"/>
    </location>
</feature>
<dbReference type="InterPro" id="IPR036890">
    <property type="entry name" value="HATPase_C_sf"/>
</dbReference>
<dbReference type="Gene3D" id="3.30.565.10">
    <property type="entry name" value="Histidine kinase-like ATPase, C-terminal domain"/>
    <property type="match status" value="1"/>
</dbReference>
<keyword evidence="6" id="KW-0547">Nucleotide-binding</keyword>
<dbReference type="Pfam" id="PF07730">
    <property type="entry name" value="HisKA_3"/>
    <property type="match status" value="1"/>
</dbReference>
<dbReference type="InterPro" id="IPR003594">
    <property type="entry name" value="HATPase_dom"/>
</dbReference>
<feature type="transmembrane region" description="Helical" evidence="4">
    <location>
        <begin position="98"/>
        <end position="115"/>
    </location>
</feature>
<feature type="transmembrane region" description="Helical" evidence="4">
    <location>
        <begin position="72"/>
        <end position="91"/>
    </location>
</feature>
<proteinExistence type="predicted"/>
<evidence type="ECO:0000256" key="4">
    <source>
        <dbReference type="SAM" id="Phobius"/>
    </source>
</evidence>
<keyword evidence="7" id="KW-1185">Reference proteome</keyword>
<dbReference type="CDD" id="cd16917">
    <property type="entry name" value="HATPase_UhpB-NarQ-NarX-like"/>
    <property type="match status" value="1"/>
</dbReference>
<keyword evidence="6" id="KW-0067">ATP-binding</keyword>
<sequence length="548" mass="59644">MSVKSIFEYRSARVIAVYRAALSLVFLLALMLDPSRDGLHETASRLLLFGYFTVSLALILLAWKSWWFDHMLAPFILVLDSLVFISGVFFTEQSTADFTSPFLSVLSLVALSAIMRWDWRVAAWTGFGLTALFVATGMAMMSSGLEIDTYRFVRRISYMVALLAVLLWFGVQRRAPHVPAIAPPVEGDDEEELMARAMDYARELTGASKVLLAWSPAEEPWVEIRRDGPDGLHAQRAGPKVLDDWEPAYAAVELFDMRRRRSLLLDDEDRVQPTVPHIPAALTPIGGITEGLQLPFHNASGDGLLLLGGISGPGADFLHLGKAIAREIGSAFDRAVLGELERAALVGRTRSAIARDLHDSVAQSLAGACFRLEGLRRNLGGRLVPEADSEIVAIRDALRREQGHIRGLIDSLRAPAQPPRSRDLRGDMDGALADAGAHWGVAVALDAPGPVEVTGWLSHEVQQLVREAVANAARHGHAERVTVRLGLAHGRLALQIEDNGIGFDAASQDGRPWSIRERVAAIGGEFALESTPGSTVLAIELPAHNTRG</sequence>
<evidence type="ECO:0000313" key="7">
    <source>
        <dbReference type="Proteomes" id="UP000566813"/>
    </source>
</evidence>
<feature type="transmembrane region" description="Helical" evidence="4">
    <location>
        <begin position="12"/>
        <end position="32"/>
    </location>
</feature>
<keyword evidence="1" id="KW-0808">Transferase</keyword>
<dbReference type="SMART" id="SM00387">
    <property type="entry name" value="HATPase_c"/>
    <property type="match status" value="1"/>
</dbReference>
<reference evidence="6 7" key="1">
    <citation type="submission" date="2020-08" db="EMBL/GenBank/DDBJ databases">
        <title>The genome sequence of type strain Novosphingobium flavum NBRC 111647.</title>
        <authorList>
            <person name="Liu Y."/>
        </authorList>
    </citation>
    <scope>NUCLEOTIDE SEQUENCE [LARGE SCALE GENOMIC DNA]</scope>
    <source>
        <strain evidence="6 7">NBRC 111647</strain>
    </source>
</reference>
<feature type="domain" description="Histidine kinase/HSP90-like ATPase" evidence="5">
    <location>
        <begin position="456"/>
        <end position="545"/>
    </location>
</feature>
<dbReference type="RefSeq" id="WP_185665404.1">
    <property type="nucleotide sequence ID" value="NZ_JACLAW010000014.1"/>
</dbReference>
<dbReference type="InterPro" id="IPR011712">
    <property type="entry name" value="Sig_transdc_His_kin_sub3_dim/P"/>
</dbReference>